<feature type="region of interest" description="Disordered" evidence="2">
    <location>
        <begin position="584"/>
        <end position="615"/>
    </location>
</feature>
<dbReference type="Proteomes" id="UP000444721">
    <property type="component" value="Unassembled WGS sequence"/>
</dbReference>
<dbReference type="GeneID" id="68115120"/>
<dbReference type="VEuPathDB" id="AmoebaDB:FDP41_007902"/>
<evidence type="ECO:0000256" key="1">
    <source>
        <dbReference type="SAM" id="Coils"/>
    </source>
</evidence>
<evidence type="ECO:0008006" key="5">
    <source>
        <dbReference type="Google" id="ProtNLM"/>
    </source>
</evidence>
<dbReference type="AlphaFoldDB" id="A0A6A5C3P5"/>
<dbReference type="VEuPathDB" id="AmoebaDB:NfTy_005050"/>
<proteinExistence type="predicted"/>
<keyword evidence="4" id="KW-1185">Reference proteome</keyword>
<organism evidence="3 4">
    <name type="scientific">Naegleria fowleri</name>
    <name type="common">Brain eating amoeba</name>
    <dbReference type="NCBI Taxonomy" id="5763"/>
    <lineage>
        <taxon>Eukaryota</taxon>
        <taxon>Discoba</taxon>
        <taxon>Heterolobosea</taxon>
        <taxon>Tetramitia</taxon>
        <taxon>Eutetramitia</taxon>
        <taxon>Vahlkampfiidae</taxon>
        <taxon>Naegleria</taxon>
    </lineage>
</organism>
<evidence type="ECO:0000313" key="3">
    <source>
        <dbReference type="EMBL" id="KAF0983987.1"/>
    </source>
</evidence>
<dbReference type="OMA" id="AQCARRK"/>
<dbReference type="EMBL" id="VFQX01000004">
    <property type="protein sequence ID" value="KAF0983987.1"/>
    <property type="molecule type" value="Genomic_DNA"/>
</dbReference>
<dbReference type="PANTHER" id="PTHR22028">
    <property type="entry name" value="SFI1 SPINDLE BODY DOMAIN-CONTAINING PROTEIN-RELATED"/>
    <property type="match status" value="1"/>
</dbReference>
<protein>
    <recommendedName>
        <fullName evidence="5">Sfi1 spindle body domain-containing protein</fullName>
    </recommendedName>
</protein>
<feature type="coiled-coil region" evidence="1">
    <location>
        <begin position="725"/>
        <end position="762"/>
    </location>
</feature>
<dbReference type="GO" id="GO:0019902">
    <property type="term" value="F:phosphatase binding"/>
    <property type="evidence" value="ECO:0007669"/>
    <property type="project" value="TreeGrafter"/>
</dbReference>
<feature type="compositionally biased region" description="Basic and acidic residues" evidence="2">
    <location>
        <begin position="659"/>
        <end position="674"/>
    </location>
</feature>
<name>A0A6A5C3P5_NAEFO</name>
<dbReference type="OrthoDB" id="195843at2759"/>
<dbReference type="VEuPathDB" id="AmoebaDB:NF0037950"/>
<evidence type="ECO:0000313" key="4">
    <source>
        <dbReference type="Proteomes" id="UP000444721"/>
    </source>
</evidence>
<gene>
    <name evidence="3" type="ORF">FDP41_007902</name>
</gene>
<comment type="caution">
    <text evidence="3">The sequence shown here is derived from an EMBL/GenBank/DDBJ whole genome shotgun (WGS) entry which is preliminary data.</text>
</comment>
<dbReference type="VEuPathDB" id="AmoebaDB:NF0037940"/>
<dbReference type="InterPro" id="IPR052270">
    <property type="entry name" value="CACF_protein"/>
</dbReference>
<evidence type="ECO:0000256" key="2">
    <source>
        <dbReference type="SAM" id="MobiDB-lite"/>
    </source>
</evidence>
<reference evidence="3 4" key="1">
    <citation type="journal article" date="2019" name="Sci. Rep.">
        <title>Nanopore sequencing improves the draft genome of the human pathogenic amoeba Naegleria fowleri.</title>
        <authorList>
            <person name="Liechti N."/>
            <person name="Schurch N."/>
            <person name="Bruggmann R."/>
            <person name="Wittwer M."/>
        </authorList>
    </citation>
    <scope>NUCLEOTIDE SEQUENCE [LARGE SCALE GENOMIC DNA]</scope>
    <source>
        <strain evidence="3 4">ATCC 30894</strain>
    </source>
</reference>
<dbReference type="PANTHER" id="PTHR22028:SF9">
    <property type="entry name" value="SFI1 SPINDLE BODY DOMAIN-CONTAINING PROTEIN"/>
    <property type="match status" value="1"/>
</dbReference>
<dbReference type="RefSeq" id="XP_044568700.1">
    <property type="nucleotide sequence ID" value="XM_044711698.1"/>
</dbReference>
<accession>A0A6A5C3P5</accession>
<feature type="region of interest" description="Disordered" evidence="2">
    <location>
        <begin position="638"/>
        <end position="674"/>
    </location>
</feature>
<keyword evidence="1" id="KW-0175">Coiled coil</keyword>
<sequence length="794" mass="95646">MQTRHKFSVMQYFFLAWRQRLNLSLKKEQELTEMAYQHFNKILQIRVLKSLQTNCDIQRIKRDSILVAENFEYHRNVRRVVAAIKGIKILRDKVNIAESFYTKVLLCKAWSALKKHIQEEADIKTRKATEYYDRSIKRRIFNSLRHQVMKNTEKRKIMATKQEIVDRFFNNKKLRMAFDCLAKYCNTKKEKKLKLKQAEEYFRTKYLSSYFNNWKITLQNRIHFNELEKVVLQKQRKRELKQVLITWKDKLSSQRQAFFLTERAECFRWESLIRKSLFALSNYCQLRKEKYQNCHKADIFYRFSCLYKSFRHWKNNYLLEEERNQSLNDKIQPILRRRNKYLASTAFRALIQYTLVRKEKKEKEDIRVSELKAKLECSKLSRVFKAWRHYYENKVVQRINFERAALHHNRILKEKTMKQLFAYVLFRRRNEELHRKALQFSLKHLVKPMFDIWNGIVQKRLNEKCSLKKADFLMKKHLAKKTFAALKNYVYYARAKSKLEIEALENRNALLMRRGLIQWIESAYDHHTQRMRNLQLNHTMSEFDSLKKVEKFARHWLYITIRNAQKRGSYLFSGYRKATNMIQSDHHHQPNNGVTSRDVLTLSKGPPKRRPSPRIPNELLLLNFPVRMSHSEDDVAVDGAIHSQPPSSEQELKSFVQNHDQHHQKQDSFQLKDDSLTATPQTLDTHENVRAVEENIRDGDPLQLIEEIDKIKNVLEEFETNWTPIYELEKDKRKYLRELIEMEDDLTTIQELTSELTHLEKRAKTYLKFKREELPKLIEQLHQLVSSCDPALLQ</sequence>